<evidence type="ECO:0000256" key="1">
    <source>
        <dbReference type="SAM" id="MobiDB-lite"/>
    </source>
</evidence>
<feature type="transmembrane region" description="Helical" evidence="2">
    <location>
        <begin position="165"/>
        <end position="189"/>
    </location>
</feature>
<feature type="domain" description="DUF6535" evidence="3">
    <location>
        <begin position="79"/>
        <end position="253"/>
    </location>
</feature>
<evidence type="ECO:0000313" key="4">
    <source>
        <dbReference type="EMBL" id="KAF9782280.1"/>
    </source>
</evidence>
<keyword evidence="2" id="KW-0472">Membrane</keyword>
<evidence type="ECO:0000313" key="5">
    <source>
        <dbReference type="Proteomes" id="UP000736335"/>
    </source>
</evidence>
<sequence>MANLEEIHVENPRIGGYNDLRLENEGNLTRRDSAKRKSQVPEKTPREDEKGRQSARQQVDGRKQDVLTAKEDDQAQFYKVYHKVAEEYDKEFLKKYDEDLNTTLIFAGLFSAVTSAFIVQVDSQLQPDPNDETAALLRVLIYQINSTAFGNEIPTPPQWAGPPNMIVQVQAMLFASLSASLFSAFLATLGKQWLNRYDSTDMRGSAVERSQNRQRKLDGTVAWSFDCVMESLPFMLQAALLLLGCALSRYLWEINVTIASVVIGVTSFGVIFYLFITVAGAASESCPFQTPGVSILRYIIRLLHNHLLSWFMGAPPRMRGPNQHTTMLGLQCISWILQTSLDKIDQLSTIKHLLTMPELAYFDPILIAHCFDIFLSGISVSARGVVIMQGLEELVTMAARCFLRTLIHLAAADPSSSALTDIRRRCDRELPLRIGSERLPFHYTMVAIDIVVHRHRRPHIPWGGIWKDRRPPTQEHIPLARYMAEAAQAGYQRTQHGKVPRWILRFALYSLSLDPKPPVPIVADCLKVIAIDLDCELPDTTNLDESTQLEQVSSLIVQKLETVIRVGDRNLISSKHKSISALFVYAAFAEPEQRMVNAISCAVTASKTSGLIWQHIRPYVAELFNKPRSTSLNKAITLVSPLIHWDNVLHGENEVVRWATTASATPYTEEVGQNVVDTLLQIAYVDSLRPHIPIEIWAWLKKRPSLPPKCRGRSQVTASDAVRNIRGLRDIEILKSYFLLVWSEWNYLGYSNVDEMEISIREDFSGTGLRHHRDELVERLDYVLGQLDRGLDYFKRHQSWVGRDDIQAAKRKYRRLKVVLLEVDKEATTALTSSRLKFIIFYEYTNLRRRTGNSA</sequence>
<feature type="transmembrane region" description="Helical" evidence="2">
    <location>
        <begin position="258"/>
        <end position="283"/>
    </location>
</feature>
<keyword evidence="2" id="KW-1133">Transmembrane helix</keyword>
<keyword evidence="2" id="KW-0812">Transmembrane</keyword>
<dbReference type="InterPro" id="IPR045338">
    <property type="entry name" value="DUF6535"/>
</dbReference>
<name>A0A9P6L4T6_9AGAM</name>
<accession>A0A9P6L4T6</accession>
<feature type="compositionally biased region" description="Basic and acidic residues" evidence="1">
    <location>
        <begin position="39"/>
        <end position="52"/>
    </location>
</feature>
<organism evidence="4 5">
    <name type="scientific">Thelephora terrestris</name>
    <dbReference type="NCBI Taxonomy" id="56493"/>
    <lineage>
        <taxon>Eukaryota</taxon>
        <taxon>Fungi</taxon>
        <taxon>Dikarya</taxon>
        <taxon>Basidiomycota</taxon>
        <taxon>Agaricomycotina</taxon>
        <taxon>Agaricomycetes</taxon>
        <taxon>Thelephorales</taxon>
        <taxon>Thelephoraceae</taxon>
        <taxon>Thelephora</taxon>
    </lineage>
</organism>
<dbReference type="AlphaFoldDB" id="A0A9P6L4T6"/>
<dbReference type="Proteomes" id="UP000736335">
    <property type="component" value="Unassembled WGS sequence"/>
</dbReference>
<feature type="region of interest" description="Disordered" evidence="1">
    <location>
        <begin position="1"/>
        <end position="67"/>
    </location>
</feature>
<gene>
    <name evidence="4" type="ORF">BJ322DRAFT_1022718</name>
</gene>
<evidence type="ECO:0000259" key="3">
    <source>
        <dbReference type="Pfam" id="PF20153"/>
    </source>
</evidence>
<reference evidence="4" key="1">
    <citation type="journal article" date="2020" name="Nat. Commun.">
        <title>Large-scale genome sequencing of mycorrhizal fungi provides insights into the early evolution of symbiotic traits.</title>
        <authorList>
            <person name="Miyauchi S."/>
            <person name="Kiss E."/>
            <person name="Kuo A."/>
            <person name="Drula E."/>
            <person name="Kohler A."/>
            <person name="Sanchez-Garcia M."/>
            <person name="Morin E."/>
            <person name="Andreopoulos B."/>
            <person name="Barry K.W."/>
            <person name="Bonito G."/>
            <person name="Buee M."/>
            <person name="Carver A."/>
            <person name="Chen C."/>
            <person name="Cichocki N."/>
            <person name="Clum A."/>
            <person name="Culley D."/>
            <person name="Crous P.W."/>
            <person name="Fauchery L."/>
            <person name="Girlanda M."/>
            <person name="Hayes R.D."/>
            <person name="Keri Z."/>
            <person name="LaButti K."/>
            <person name="Lipzen A."/>
            <person name="Lombard V."/>
            <person name="Magnuson J."/>
            <person name="Maillard F."/>
            <person name="Murat C."/>
            <person name="Nolan M."/>
            <person name="Ohm R.A."/>
            <person name="Pangilinan J."/>
            <person name="Pereira M.F."/>
            <person name="Perotto S."/>
            <person name="Peter M."/>
            <person name="Pfister S."/>
            <person name="Riley R."/>
            <person name="Sitrit Y."/>
            <person name="Stielow J.B."/>
            <person name="Szollosi G."/>
            <person name="Zifcakova L."/>
            <person name="Stursova M."/>
            <person name="Spatafora J.W."/>
            <person name="Tedersoo L."/>
            <person name="Vaario L.M."/>
            <person name="Yamada A."/>
            <person name="Yan M."/>
            <person name="Wang P."/>
            <person name="Xu J."/>
            <person name="Bruns T."/>
            <person name="Baldrian P."/>
            <person name="Vilgalys R."/>
            <person name="Dunand C."/>
            <person name="Henrissat B."/>
            <person name="Grigoriev I.V."/>
            <person name="Hibbett D."/>
            <person name="Nagy L.G."/>
            <person name="Martin F.M."/>
        </authorList>
    </citation>
    <scope>NUCLEOTIDE SEQUENCE</scope>
    <source>
        <strain evidence="4">UH-Tt-Lm1</strain>
    </source>
</reference>
<feature type="transmembrane region" description="Helical" evidence="2">
    <location>
        <begin position="100"/>
        <end position="119"/>
    </location>
</feature>
<reference evidence="4" key="2">
    <citation type="submission" date="2020-11" db="EMBL/GenBank/DDBJ databases">
        <authorList>
            <consortium name="DOE Joint Genome Institute"/>
            <person name="Kuo A."/>
            <person name="Miyauchi S."/>
            <person name="Kiss E."/>
            <person name="Drula E."/>
            <person name="Kohler A."/>
            <person name="Sanchez-Garcia M."/>
            <person name="Andreopoulos B."/>
            <person name="Barry K.W."/>
            <person name="Bonito G."/>
            <person name="Buee M."/>
            <person name="Carver A."/>
            <person name="Chen C."/>
            <person name="Cichocki N."/>
            <person name="Clum A."/>
            <person name="Culley D."/>
            <person name="Crous P.W."/>
            <person name="Fauchery L."/>
            <person name="Girlanda M."/>
            <person name="Hayes R."/>
            <person name="Keri Z."/>
            <person name="Labutti K."/>
            <person name="Lipzen A."/>
            <person name="Lombard V."/>
            <person name="Magnuson J."/>
            <person name="Maillard F."/>
            <person name="Morin E."/>
            <person name="Murat C."/>
            <person name="Nolan M."/>
            <person name="Ohm R."/>
            <person name="Pangilinan J."/>
            <person name="Pereira M."/>
            <person name="Perotto S."/>
            <person name="Peter M."/>
            <person name="Riley R."/>
            <person name="Sitrit Y."/>
            <person name="Stielow B."/>
            <person name="Szollosi G."/>
            <person name="Zifcakova L."/>
            <person name="Stursova M."/>
            <person name="Spatafora J.W."/>
            <person name="Tedersoo L."/>
            <person name="Vaario L.-M."/>
            <person name="Yamada A."/>
            <person name="Yan M."/>
            <person name="Wang P."/>
            <person name="Xu J."/>
            <person name="Bruns T."/>
            <person name="Baldrian P."/>
            <person name="Vilgalys R."/>
            <person name="Henrissat B."/>
            <person name="Grigoriev I.V."/>
            <person name="Hibbett D."/>
            <person name="Nagy L.G."/>
            <person name="Martin F.M."/>
        </authorList>
    </citation>
    <scope>NUCLEOTIDE SEQUENCE</scope>
    <source>
        <strain evidence="4">UH-Tt-Lm1</strain>
    </source>
</reference>
<evidence type="ECO:0000256" key="2">
    <source>
        <dbReference type="SAM" id="Phobius"/>
    </source>
</evidence>
<dbReference type="Pfam" id="PF20153">
    <property type="entry name" value="DUF6535"/>
    <property type="match status" value="1"/>
</dbReference>
<feature type="compositionally biased region" description="Basic and acidic residues" evidence="1">
    <location>
        <begin position="1"/>
        <end position="11"/>
    </location>
</feature>
<proteinExistence type="predicted"/>
<comment type="caution">
    <text evidence="4">The sequence shown here is derived from an EMBL/GenBank/DDBJ whole genome shotgun (WGS) entry which is preliminary data.</text>
</comment>
<feature type="compositionally biased region" description="Basic and acidic residues" evidence="1">
    <location>
        <begin position="20"/>
        <end position="32"/>
    </location>
</feature>
<protein>
    <recommendedName>
        <fullName evidence="3">DUF6535 domain-containing protein</fullName>
    </recommendedName>
</protein>
<dbReference type="EMBL" id="WIUZ02000012">
    <property type="protein sequence ID" value="KAF9782280.1"/>
    <property type="molecule type" value="Genomic_DNA"/>
</dbReference>
<keyword evidence="5" id="KW-1185">Reference proteome</keyword>